<evidence type="ECO:0000256" key="9">
    <source>
        <dbReference type="ARBA" id="ARBA00023765"/>
    </source>
</evidence>
<keyword evidence="8" id="KW-0458">Lysosome</keyword>
<evidence type="ECO:0000256" key="1">
    <source>
        <dbReference type="ARBA" id="ARBA00004613"/>
    </source>
</evidence>
<dbReference type="PANTHER" id="PTHR14363:SF43">
    <property type="entry name" value="GLYCOSIDASE"/>
    <property type="match status" value="1"/>
</dbReference>
<sequence>MWEHTCDFCLFLEGSPTCGLKPHSKFVRTNVSKYVPPWKGIPFFKCVYVDSKAENGTVLINGESGIADIDSNFICATMDWWPPEKCDYGTCSWDHASLLNVDLNNIIFQNAIKAFSPLKIRLGGSLQDEVIYETENQTELCIPFFQNTSAMFGFNPGCLPLSRWDELNTFFNKTGAEVIFGLNALSGREVLSDGLTNGAWDSTNAESFMRYTVKKNYTMYAWELGNELSGSGVGARVTASQYVIDTTTLKNIVEEIYDGIDPKPRIISPGGFFDANWFEEFINGTNEILDVVTHHIYNLGAGVDKDLVEKILDPSYLDGEADTFKQLEDILEASGTSASAWVGEAGGAYNSGHDLVTNAFVFSFWYLDQLGMSAVYDTKTYCRQTLIGGNYGLLNTTTFVPNPDYYSALLWHRLMGNTVLSTNFTGTKKMRSYAHCAKESDGLTLLLINLDNTTTINVNLSLNTLRKSPAQIRMVTQDTKMDEAETREEYHLTAKDGNLHSQTMMLNGKELNVSSEGYMPPLEPLNVSSSEPIVVAPYSIVFAHIPYLTLDACDDLVMDL</sequence>
<comment type="subcellular location">
    <subcellularLocation>
        <location evidence="9">Lysosome membrane</location>
        <topology evidence="9">Peripheral membrane protein</topology>
    </subcellularLocation>
    <subcellularLocation>
        <location evidence="1">Secreted</location>
    </subcellularLocation>
</comment>
<dbReference type="InterPro" id="IPR017853">
    <property type="entry name" value="GH"/>
</dbReference>
<gene>
    <name evidence="11" type="ORF">Tci_059702</name>
</gene>
<dbReference type="GO" id="GO:0005765">
    <property type="term" value="C:lysosomal membrane"/>
    <property type="evidence" value="ECO:0007669"/>
    <property type="project" value="UniProtKB-SubCell"/>
</dbReference>
<protein>
    <submittedName>
        <fullName evidence="11">Heparanase-like protein 3</fullName>
    </submittedName>
</protein>
<evidence type="ECO:0000256" key="10">
    <source>
        <dbReference type="ARBA" id="ARBA00055929"/>
    </source>
</evidence>
<organism evidence="11">
    <name type="scientific">Tanacetum cinerariifolium</name>
    <name type="common">Dalmatian daisy</name>
    <name type="synonym">Chrysanthemum cinerariifolium</name>
    <dbReference type="NCBI Taxonomy" id="118510"/>
    <lineage>
        <taxon>Eukaryota</taxon>
        <taxon>Viridiplantae</taxon>
        <taxon>Streptophyta</taxon>
        <taxon>Embryophyta</taxon>
        <taxon>Tracheophyta</taxon>
        <taxon>Spermatophyta</taxon>
        <taxon>Magnoliopsida</taxon>
        <taxon>eudicotyledons</taxon>
        <taxon>Gunneridae</taxon>
        <taxon>Pentapetalae</taxon>
        <taxon>asterids</taxon>
        <taxon>campanulids</taxon>
        <taxon>Asterales</taxon>
        <taxon>Asteraceae</taxon>
        <taxon>Asteroideae</taxon>
        <taxon>Anthemideae</taxon>
        <taxon>Anthemidinae</taxon>
        <taxon>Tanacetum</taxon>
    </lineage>
</organism>
<dbReference type="AlphaFoldDB" id="A0A6L2NT45"/>
<keyword evidence="5" id="KW-0378">Hydrolase</keyword>
<accession>A0A6L2NT45</accession>
<proteinExistence type="inferred from homology"/>
<comment type="caution">
    <text evidence="11">The sequence shown here is derived from an EMBL/GenBank/DDBJ whole genome shotgun (WGS) entry which is preliminary data.</text>
</comment>
<evidence type="ECO:0000256" key="7">
    <source>
        <dbReference type="ARBA" id="ARBA00023180"/>
    </source>
</evidence>
<name>A0A6L2NT45_TANCI</name>
<keyword evidence="6" id="KW-0472">Membrane</keyword>
<dbReference type="GO" id="GO:0009505">
    <property type="term" value="C:plant-type cell wall"/>
    <property type="evidence" value="ECO:0007669"/>
    <property type="project" value="TreeGrafter"/>
</dbReference>
<evidence type="ECO:0000256" key="6">
    <source>
        <dbReference type="ARBA" id="ARBA00023136"/>
    </source>
</evidence>
<comment type="function">
    <text evidence="10">Endoglycosidase which is a cell surface and extracellular matrix-degrading enzyme. Cleaves heparan sulfate proteoglycans (HSPGs) into heparan sulfate side chains and core proteoglycans.</text>
</comment>
<dbReference type="FunFam" id="3.20.20.80:FF:000023">
    <property type="entry name" value="heparanase-like protein 3"/>
    <property type="match status" value="1"/>
</dbReference>
<dbReference type="GO" id="GO:0004566">
    <property type="term" value="F:beta-glucuronidase activity"/>
    <property type="evidence" value="ECO:0007669"/>
    <property type="project" value="TreeGrafter"/>
</dbReference>
<dbReference type="SUPFAM" id="SSF51445">
    <property type="entry name" value="(Trans)glycosidases"/>
    <property type="match status" value="1"/>
</dbReference>
<dbReference type="EMBL" id="BKCJ010009600">
    <property type="protein sequence ID" value="GEU87724.1"/>
    <property type="molecule type" value="Genomic_DNA"/>
</dbReference>
<dbReference type="Pfam" id="PF03662">
    <property type="entry name" value="Glyco_hydro_79n"/>
    <property type="match status" value="1"/>
</dbReference>
<dbReference type="InterPro" id="IPR005199">
    <property type="entry name" value="Glyco_hydro_79"/>
</dbReference>
<keyword evidence="7" id="KW-0325">Glycoprotein</keyword>
<comment type="similarity">
    <text evidence="2">Belongs to the glycosyl hydrolase 79 family.</text>
</comment>
<keyword evidence="4" id="KW-0732">Signal</keyword>
<evidence type="ECO:0000256" key="2">
    <source>
        <dbReference type="ARBA" id="ARBA00009800"/>
    </source>
</evidence>
<evidence type="ECO:0000313" key="11">
    <source>
        <dbReference type="EMBL" id="GEU87724.1"/>
    </source>
</evidence>
<evidence type="ECO:0000256" key="4">
    <source>
        <dbReference type="ARBA" id="ARBA00022729"/>
    </source>
</evidence>
<dbReference type="Gene3D" id="3.20.20.80">
    <property type="entry name" value="Glycosidases"/>
    <property type="match status" value="1"/>
</dbReference>
<dbReference type="PANTHER" id="PTHR14363">
    <property type="entry name" value="HEPARANASE-RELATED"/>
    <property type="match status" value="1"/>
</dbReference>
<evidence type="ECO:0000256" key="5">
    <source>
        <dbReference type="ARBA" id="ARBA00022801"/>
    </source>
</evidence>
<keyword evidence="3" id="KW-0964">Secreted</keyword>
<evidence type="ECO:0000256" key="3">
    <source>
        <dbReference type="ARBA" id="ARBA00022525"/>
    </source>
</evidence>
<dbReference type="GO" id="GO:0005576">
    <property type="term" value="C:extracellular region"/>
    <property type="evidence" value="ECO:0007669"/>
    <property type="project" value="UniProtKB-SubCell"/>
</dbReference>
<reference evidence="11" key="1">
    <citation type="journal article" date="2019" name="Sci. Rep.">
        <title>Draft genome of Tanacetum cinerariifolium, the natural source of mosquito coil.</title>
        <authorList>
            <person name="Yamashiro T."/>
            <person name="Shiraishi A."/>
            <person name="Satake H."/>
            <person name="Nakayama K."/>
        </authorList>
    </citation>
    <scope>NUCLEOTIDE SEQUENCE</scope>
</reference>
<evidence type="ECO:0000256" key="8">
    <source>
        <dbReference type="ARBA" id="ARBA00023228"/>
    </source>
</evidence>